<sequence>HSWVKVGRAVNKVGNWLNKPGYPRGYVNYNLPTFLAINNTTITYMLPPTGCNILWSSDLVCKNTQQ</sequence>
<gene>
    <name evidence="2" type="ORF">EV356DRAFT_458255</name>
</gene>
<protein>
    <recommendedName>
        <fullName evidence="1">DUF7492 domain-containing protein</fullName>
    </recommendedName>
</protein>
<evidence type="ECO:0000259" key="1">
    <source>
        <dbReference type="Pfam" id="PF24320"/>
    </source>
</evidence>
<keyword evidence="3" id="KW-1185">Reference proteome</keyword>
<dbReference type="AlphaFoldDB" id="A0A6A6GRH7"/>
<dbReference type="InterPro" id="IPR055915">
    <property type="entry name" value="DUF7492"/>
</dbReference>
<accession>A0A6A6GRH7</accession>
<dbReference type="Pfam" id="PF24320">
    <property type="entry name" value="DUF7492"/>
    <property type="match status" value="1"/>
</dbReference>
<proteinExistence type="predicted"/>
<name>A0A6A6GRH7_VIRVR</name>
<evidence type="ECO:0000313" key="3">
    <source>
        <dbReference type="Proteomes" id="UP000800092"/>
    </source>
</evidence>
<organism evidence="2 3">
    <name type="scientific">Viridothelium virens</name>
    <name type="common">Speckled blister lichen</name>
    <name type="synonym">Trypethelium virens</name>
    <dbReference type="NCBI Taxonomy" id="1048519"/>
    <lineage>
        <taxon>Eukaryota</taxon>
        <taxon>Fungi</taxon>
        <taxon>Dikarya</taxon>
        <taxon>Ascomycota</taxon>
        <taxon>Pezizomycotina</taxon>
        <taxon>Dothideomycetes</taxon>
        <taxon>Dothideomycetes incertae sedis</taxon>
        <taxon>Trypetheliales</taxon>
        <taxon>Trypetheliaceae</taxon>
        <taxon>Viridothelium</taxon>
    </lineage>
</organism>
<feature type="non-terminal residue" evidence="2">
    <location>
        <position position="1"/>
    </location>
</feature>
<dbReference type="EMBL" id="ML992158">
    <property type="protein sequence ID" value="KAF2228364.1"/>
    <property type="molecule type" value="Genomic_DNA"/>
</dbReference>
<reference evidence="2" key="1">
    <citation type="journal article" date="2020" name="Stud. Mycol.">
        <title>101 Dothideomycetes genomes: a test case for predicting lifestyles and emergence of pathogens.</title>
        <authorList>
            <person name="Haridas S."/>
            <person name="Albert R."/>
            <person name="Binder M."/>
            <person name="Bloem J."/>
            <person name="Labutti K."/>
            <person name="Salamov A."/>
            <person name="Andreopoulos B."/>
            <person name="Baker S."/>
            <person name="Barry K."/>
            <person name="Bills G."/>
            <person name="Bluhm B."/>
            <person name="Cannon C."/>
            <person name="Castanera R."/>
            <person name="Culley D."/>
            <person name="Daum C."/>
            <person name="Ezra D."/>
            <person name="Gonzalez J."/>
            <person name="Henrissat B."/>
            <person name="Kuo A."/>
            <person name="Liang C."/>
            <person name="Lipzen A."/>
            <person name="Lutzoni F."/>
            <person name="Magnuson J."/>
            <person name="Mondo S."/>
            <person name="Nolan M."/>
            <person name="Ohm R."/>
            <person name="Pangilinan J."/>
            <person name="Park H.-J."/>
            <person name="Ramirez L."/>
            <person name="Alfaro M."/>
            <person name="Sun H."/>
            <person name="Tritt A."/>
            <person name="Yoshinaga Y."/>
            <person name="Zwiers L.-H."/>
            <person name="Turgeon B."/>
            <person name="Goodwin S."/>
            <person name="Spatafora J."/>
            <person name="Crous P."/>
            <person name="Grigoriev I."/>
        </authorList>
    </citation>
    <scope>NUCLEOTIDE SEQUENCE</scope>
    <source>
        <strain evidence="2">Tuck. ex Michener</strain>
    </source>
</reference>
<evidence type="ECO:0000313" key="2">
    <source>
        <dbReference type="EMBL" id="KAF2228364.1"/>
    </source>
</evidence>
<feature type="domain" description="DUF7492" evidence="1">
    <location>
        <begin position="1"/>
        <end position="66"/>
    </location>
</feature>
<dbReference type="Proteomes" id="UP000800092">
    <property type="component" value="Unassembled WGS sequence"/>
</dbReference>